<protein>
    <submittedName>
        <fullName evidence="2">Phage holin family protein</fullName>
    </submittedName>
</protein>
<dbReference type="Proteomes" id="UP000295606">
    <property type="component" value="Unassembled WGS sequence"/>
</dbReference>
<dbReference type="OrthoDB" id="8778746at2"/>
<dbReference type="Pfam" id="PF05449">
    <property type="entry name" value="Phage_holin_3_7"/>
    <property type="match status" value="1"/>
</dbReference>
<organism evidence="2 3">
    <name type="scientific">Paraburkholderia guartelaensis</name>
    <dbReference type="NCBI Taxonomy" id="2546446"/>
    <lineage>
        <taxon>Bacteria</taxon>
        <taxon>Pseudomonadati</taxon>
        <taxon>Pseudomonadota</taxon>
        <taxon>Betaproteobacteria</taxon>
        <taxon>Burkholderiales</taxon>
        <taxon>Burkholderiaceae</taxon>
        <taxon>Paraburkholderia</taxon>
    </lineage>
</organism>
<feature type="transmembrane region" description="Helical" evidence="1">
    <location>
        <begin position="68"/>
        <end position="85"/>
    </location>
</feature>
<evidence type="ECO:0000256" key="1">
    <source>
        <dbReference type="SAM" id="Phobius"/>
    </source>
</evidence>
<gene>
    <name evidence="2" type="ORF">E1N52_33480</name>
</gene>
<evidence type="ECO:0000313" key="3">
    <source>
        <dbReference type="Proteomes" id="UP000295606"/>
    </source>
</evidence>
<proteinExistence type="predicted"/>
<name>A0A4R5L4Q3_9BURK</name>
<comment type="caution">
    <text evidence="2">The sequence shown here is derived from an EMBL/GenBank/DDBJ whole genome shotgun (WGS) entry which is preliminary data.</text>
</comment>
<evidence type="ECO:0000313" key="2">
    <source>
        <dbReference type="EMBL" id="TDG03692.1"/>
    </source>
</evidence>
<dbReference type="AlphaFoldDB" id="A0A4R5L4Q3"/>
<accession>A0A4R5L4Q3</accession>
<reference evidence="2 3" key="1">
    <citation type="submission" date="2019-03" db="EMBL/GenBank/DDBJ databases">
        <title>Paraburkholderia sp. isolated from native Mimosa gymnas in Guartela State Park, Brazil.</title>
        <authorList>
            <person name="Paulitsch F."/>
            <person name="Hungria M."/>
            <person name="Delamuta J.R.M."/>
            <person name="Ribeiro R.A."/>
            <person name="Dall'Agnol R."/>
            <person name="Silva J.S.B."/>
        </authorList>
    </citation>
    <scope>NUCLEOTIDE SEQUENCE [LARGE SCALE GENOMIC DNA]</scope>
    <source>
        <strain evidence="2 3">CNPSo 3008</strain>
    </source>
</reference>
<keyword evidence="1" id="KW-0472">Membrane</keyword>
<dbReference type="InterPro" id="IPR008473">
    <property type="entry name" value="Phage_holin_3_7"/>
</dbReference>
<dbReference type="EMBL" id="SMOD01000037">
    <property type="protein sequence ID" value="TDG03692.1"/>
    <property type="molecule type" value="Genomic_DNA"/>
</dbReference>
<sequence>MHITFALIALAAQLAAVACLLLYRRNGARHRHHVSWLAWLLVVVLGGSSIELALHAKHVGLFDAGKSMLLALFVFTSRGNVARLLRSESR</sequence>
<keyword evidence="1" id="KW-1133">Transmembrane helix</keyword>
<keyword evidence="1" id="KW-0812">Transmembrane</keyword>
<dbReference type="RefSeq" id="WP_133187949.1">
    <property type="nucleotide sequence ID" value="NZ_SMOD01000037.1"/>
</dbReference>
<feature type="transmembrane region" description="Helical" evidence="1">
    <location>
        <begin position="36"/>
        <end position="56"/>
    </location>
</feature>
<feature type="transmembrane region" description="Helical" evidence="1">
    <location>
        <begin position="6"/>
        <end position="24"/>
    </location>
</feature>